<proteinExistence type="predicted"/>
<dbReference type="InterPro" id="IPR051908">
    <property type="entry name" value="Ribosomal_N-acetyltransferase"/>
</dbReference>
<dbReference type="InterPro" id="IPR016181">
    <property type="entry name" value="Acyl_CoA_acyltransferase"/>
</dbReference>
<dbReference type="SUPFAM" id="SSF55729">
    <property type="entry name" value="Acyl-CoA N-acyltransferases (Nat)"/>
    <property type="match status" value="1"/>
</dbReference>
<keyword evidence="3" id="KW-1185">Reference proteome</keyword>
<evidence type="ECO:0000313" key="3">
    <source>
        <dbReference type="Proteomes" id="UP000183988"/>
    </source>
</evidence>
<dbReference type="GO" id="GO:1990189">
    <property type="term" value="F:protein N-terminal-serine acetyltransferase activity"/>
    <property type="evidence" value="ECO:0007669"/>
    <property type="project" value="TreeGrafter"/>
</dbReference>
<dbReference type="PROSITE" id="PS51186">
    <property type="entry name" value="GNAT"/>
    <property type="match status" value="1"/>
</dbReference>
<dbReference type="Proteomes" id="UP000183988">
    <property type="component" value="Unassembled WGS sequence"/>
</dbReference>
<reference evidence="2 3" key="1">
    <citation type="submission" date="2016-11" db="EMBL/GenBank/DDBJ databases">
        <authorList>
            <person name="Jaros S."/>
            <person name="Januszkiewicz K."/>
            <person name="Wedrychowicz H."/>
        </authorList>
    </citation>
    <scope>NUCLEOTIDE SEQUENCE [LARGE SCALE GENOMIC DNA]</scope>
    <source>
        <strain evidence="2 3">IBRC-M 10683</strain>
    </source>
</reference>
<dbReference type="EMBL" id="FQVW01000037">
    <property type="protein sequence ID" value="SHG49801.1"/>
    <property type="molecule type" value="Genomic_DNA"/>
</dbReference>
<feature type="domain" description="N-acetyltransferase" evidence="1">
    <location>
        <begin position="14"/>
        <end position="181"/>
    </location>
</feature>
<organism evidence="2 3">
    <name type="scientific">Ornithinibacillus halophilus</name>
    <dbReference type="NCBI Taxonomy" id="930117"/>
    <lineage>
        <taxon>Bacteria</taxon>
        <taxon>Bacillati</taxon>
        <taxon>Bacillota</taxon>
        <taxon>Bacilli</taxon>
        <taxon>Bacillales</taxon>
        <taxon>Bacillaceae</taxon>
        <taxon>Ornithinibacillus</taxon>
    </lineage>
</organism>
<dbReference type="GO" id="GO:0005737">
    <property type="term" value="C:cytoplasm"/>
    <property type="evidence" value="ECO:0007669"/>
    <property type="project" value="TreeGrafter"/>
</dbReference>
<dbReference type="PANTHER" id="PTHR43441">
    <property type="entry name" value="RIBOSOMAL-PROTEIN-SERINE ACETYLTRANSFERASE"/>
    <property type="match status" value="1"/>
</dbReference>
<dbReference type="AlphaFoldDB" id="A0A1M5KAT1"/>
<dbReference type="STRING" id="930117.SAMN05216225_10377"/>
<dbReference type="GO" id="GO:0008999">
    <property type="term" value="F:protein-N-terminal-alanine acetyltransferase activity"/>
    <property type="evidence" value="ECO:0007669"/>
    <property type="project" value="TreeGrafter"/>
</dbReference>
<dbReference type="PANTHER" id="PTHR43441:SF11">
    <property type="entry name" value="RIBOSOMAL-PROTEIN-SERINE ACETYLTRANSFERASE"/>
    <property type="match status" value="1"/>
</dbReference>
<dbReference type="Gene3D" id="3.40.630.30">
    <property type="match status" value="1"/>
</dbReference>
<dbReference type="RefSeq" id="WP_234982708.1">
    <property type="nucleotide sequence ID" value="NZ_FQVW01000037.1"/>
</dbReference>
<keyword evidence="2" id="KW-0808">Transferase</keyword>
<dbReference type="InterPro" id="IPR000182">
    <property type="entry name" value="GNAT_dom"/>
</dbReference>
<evidence type="ECO:0000259" key="1">
    <source>
        <dbReference type="PROSITE" id="PS51186"/>
    </source>
</evidence>
<protein>
    <submittedName>
        <fullName evidence="2">Ribosomal-protein-alanine N-acetyltransferase</fullName>
    </submittedName>
</protein>
<dbReference type="Pfam" id="PF13302">
    <property type="entry name" value="Acetyltransf_3"/>
    <property type="match status" value="1"/>
</dbReference>
<name>A0A1M5KAT1_9BACI</name>
<accession>A0A1M5KAT1</accession>
<evidence type="ECO:0000313" key="2">
    <source>
        <dbReference type="EMBL" id="SHG49801.1"/>
    </source>
</evidence>
<sequence length="186" mass="21819">MQLTTIPVIETDNFRLRGMKISDAEALFSFMKQKETMRYITPNPVTSVEELQKNIQGYLDNFHNHKEIPWVITDLKTNQVIGQFRLHKLNYWHKKTELGVVISDSYQRKGVMTELLGLVLTFIFETLDFNRVVGDIFADNEGSRKLLEKYGFTKEGVLRQTDFDGENYHDTVVYSMLKSEYNDMFK</sequence>
<gene>
    <name evidence="2" type="ORF">SAMN05216225_10377</name>
</gene>